<proteinExistence type="predicted"/>
<dbReference type="HOGENOM" id="CLU_724539_0_0_1"/>
<keyword evidence="2" id="KW-1185">Reference proteome</keyword>
<dbReference type="GeneID" id="5039824"/>
<evidence type="ECO:0000313" key="2">
    <source>
        <dbReference type="Proteomes" id="UP000000600"/>
    </source>
</evidence>
<evidence type="ECO:0000313" key="1">
    <source>
        <dbReference type="EMBL" id="CAK86642.1"/>
    </source>
</evidence>
<name>A0DUC5_PARTE</name>
<organism evidence="1 2">
    <name type="scientific">Paramecium tetraurelia</name>
    <dbReference type="NCBI Taxonomy" id="5888"/>
    <lineage>
        <taxon>Eukaryota</taxon>
        <taxon>Sar</taxon>
        <taxon>Alveolata</taxon>
        <taxon>Ciliophora</taxon>
        <taxon>Intramacronucleata</taxon>
        <taxon>Oligohymenophorea</taxon>
        <taxon>Peniculida</taxon>
        <taxon>Parameciidae</taxon>
        <taxon>Paramecium</taxon>
    </lineage>
</organism>
<dbReference type="OrthoDB" id="10374724at2759"/>
<dbReference type="RefSeq" id="XP_001454039.1">
    <property type="nucleotide sequence ID" value="XM_001454002.1"/>
</dbReference>
<reference evidence="1 2" key="1">
    <citation type="journal article" date="2006" name="Nature">
        <title>Global trends of whole-genome duplications revealed by the ciliate Paramecium tetraurelia.</title>
        <authorList>
            <consortium name="Genoscope"/>
            <person name="Aury J.-M."/>
            <person name="Jaillon O."/>
            <person name="Duret L."/>
            <person name="Noel B."/>
            <person name="Jubin C."/>
            <person name="Porcel B.M."/>
            <person name="Segurens B."/>
            <person name="Daubin V."/>
            <person name="Anthouard V."/>
            <person name="Aiach N."/>
            <person name="Arnaiz O."/>
            <person name="Billaut A."/>
            <person name="Beisson J."/>
            <person name="Blanc I."/>
            <person name="Bouhouche K."/>
            <person name="Camara F."/>
            <person name="Duharcourt S."/>
            <person name="Guigo R."/>
            <person name="Gogendeau D."/>
            <person name="Katinka M."/>
            <person name="Keller A.-M."/>
            <person name="Kissmehl R."/>
            <person name="Klotz C."/>
            <person name="Koll F."/>
            <person name="Le Moue A."/>
            <person name="Lepere C."/>
            <person name="Malinsky S."/>
            <person name="Nowacki M."/>
            <person name="Nowak J.K."/>
            <person name="Plattner H."/>
            <person name="Poulain J."/>
            <person name="Ruiz F."/>
            <person name="Serrano V."/>
            <person name="Zagulski M."/>
            <person name="Dessen P."/>
            <person name="Betermier M."/>
            <person name="Weissenbach J."/>
            <person name="Scarpelli C."/>
            <person name="Schachter V."/>
            <person name="Sperling L."/>
            <person name="Meyer E."/>
            <person name="Cohen J."/>
            <person name="Wincker P."/>
        </authorList>
    </citation>
    <scope>NUCLEOTIDE SEQUENCE [LARGE SCALE GENOMIC DNA]</scope>
    <source>
        <strain evidence="1 2">Stock d4-2</strain>
    </source>
</reference>
<protein>
    <recommendedName>
        <fullName evidence="3">SPX domain-containing protein</fullName>
    </recommendedName>
</protein>
<evidence type="ECO:0008006" key="3">
    <source>
        <dbReference type="Google" id="ProtNLM"/>
    </source>
</evidence>
<dbReference type="AlphaFoldDB" id="A0DUC5"/>
<dbReference type="KEGG" id="ptm:GSPATT00020314001"/>
<dbReference type="EMBL" id="CT868585">
    <property type="protein sequence ID" value="CAK86642.1"/>
    <property type="molecule type" value="Genomic_DNA"/>
</dbReference>
<sequence length="382" mass="45260">MRFISQNTTPKYEQQQQIVLPNVRGRSNTMQQSKQKNNYNKQLTLNNDHFQNTGNELNSSRLDNIFQMEIMTHKFEQLKVSLSHSTQGDVNKTNVINSQKKKKKQKAQYNESNYRINEYQLFKKKIDDNIQTELRQIQESRQKLMKCVLNTRQRNISLQLYGDDLTPVITNEKVNRQNEKEKNCNYCLKLSRITAFIRVYQEIIHTEVSKRKCLLRFKSLKEESTKQSIQQIMLTQEVFIDDILNIDIIFKYCKIMSSSQQNSKSISIKSDQNSFRNKLRKTRDSKAPNLNNLISLIKDAEISLNYFKEFSEQIVKTQLGMQQNYNMDKLNNNNEEVGIDLFENYKDKIDQNEIQYSYNQFSIANQEIPSQNQYQMDVPTKQ</sequence>
<gene>
    <name evidence="1" type="ORF">GSPATT00020314001</name>
</gene>
<dbReference type="InParanoid" id="A0DUC5"/>
<dbReference type="Proteomes" id="UP000000600">
    <property type="component" value="Unassembled WGS sequence"/>
</dbReference>
<accession>A0DUC5</accession>